<evidence type="ECO:0000313" key="1">
    <source>
        <dbReference type="EMBL" id="QJA68593.1"/>
    </source>
</evidence>
<dbReference type="EMBL" id="MT141631">
    <property type="protein sequence ID" value="QJA68593.1"/>
    <property type="molecule type" value="Genomic_DNA"/>
</dbReference>
<gene>
    <name evidence="1" type="ORF">MM415A06120_0004</name>
</gene>
<accession>A0A6M3JFD0</accession>
<reference evidence="1" key="1">
    <citation type="submission" date="2020-03" db="EMBL/GenBank/DDBJ databases">
        <title>The deep terrestrial virosphere.</title>
        <authorList>
            <person name="Holmfeldt K."/>
            <person name="Nilsson E."/>
            <person name="Simone D."/>
            <person name="Lopez-Fernandez M."/>
            <person name="Wu X."/>
            <person name="de Brujin I."/>
            <person name="Lundin D."/>
            <person name="Andersson A."/>
            <person name="Bertilsson S."/>
            <person name="Dopson M."/>
        </authorList>
    </citation>
    <scope>NUCLEOTIDE SEQUENCE</scope>
    <source>
        <strain evidence="1">MM415A06120</strain>
    </source>
</reference>
<proteinExistence type="predicted"/>
<dbReference type="AlphaFoldDB" id="A0A6M3JFD0"/>
<sequence>MAKIKKFNIVRVVTRDIITDAFQGLRNFFGLRLRGYESVLDKHIKLMTREMELKYDVKWFRLIVNPLTNGSAMIILYGEGIER</sequence>
<organism evidence="1">
    <name type="scientific">viral metagenome</name>
    <dbReference type="NCBI Taxonomy" id="1070528"/>
    <lineage>
        <taxon>unclassified sequences</taxon>
        <taxon>metagenomes</taxon>
        <taxon>organismal metagenomes</taxon>
    </lineage>
</organism>
<name>A0A6M3JFD0_9ZZZZ</name>
<protein>
    <submittedName>
        <fullName evidence="1">Uncharacterized protein</fullName>
    </submittedName>
</protein>